<feature type="transmembrane region" description="Helical" evidence="2">
    <location>
        <begin position="348"/>
        <end position="371"/>
    </location>
</feature>
<keyword evidence="5" id="KW-1185">Reference proteome</keyword>
<comment type="caution">
    <text evidence="4">The sequence shown here is derived from an EMBL/GenBank/DDBJ whole genome shotgun (WGS) entry which is preliminary data.</text>
</comment>
<organism evidence="4 5">
    <name type="scientific">Microbispora siamensis</name>
    <dbReference type="NCBI Taxonomy" id="564413"/>
    <lineage>
        <taxon>Bacteria</taxon>
        <taxon>Bacillati</taxon>
        <taxon>Actinomycetota</taxon>
        <taxon>Actinomycetes</taxon>
        <taxon>Streptosporangiales</taxon>
        <taxon>Streptosporangiaceae</taxon>
        <taxon>Microbispora</taxon>
    </lineage>
</organism>
<feature type="compositionally biased region" description="Pro residues" evidence="1">
    <location>
        <begin position="41"/>
        <end position="55"/>
    </location>
</feature>
<feature type="transmembrane region" description="Helical" evidence="2">
    <location>
        <begin position="196"/>
        <end position="214"/>
    </location>
</feature>
<gene>
    <name evidence="4" type="ORF">Msi02_64510</name>
</gene>
<dbReference type="InterPro" id="IPR052710">
    <property type="entry name" value="CAAX_protease"/>
</dbReference>
<evidence type="ECO:0000256" key="2">
    <source>
        <dbReference type="SAM" id="Phobius"/>
    </source>
</evidence>
<feature type="transmembrane region" description="Helical" evidence="2">
    <location>
        <begin position="230"/>
        <end position="249"/>
    </location>
</feature>
<dbReference type="RefSeq" id="WP_204051624.1">
    <property type="nucleotide sequence ID" value="NZ_BOOF01000042.1"/>
</dbReference>
<feature type="domain" description="CAAX prenyl protease 2/Lysostaphin resistance protein A-like" evidence="3">
    <location>
        <begin position="239"/>
        <end position="328"/>
    </location>
</feature>
<reference evidence="4 5" key="1">
    <citation type="submission" date="2021-01" db="EMBL/GenBank/DDBJ databases">
        <title>Whole genome shotgun sequence of Microbispora siamensis NBRC 104113.</title>
        <authorList>
            <person name="Komaki H."/>
            <person name="Tamura T."/>
        </authorList>
    </citation>
    <scope>NUCLEOTIDE SEQUENCE [LARGE SCALE GENOMIC DNA]</scope>
    <source>
        <strain evidence="4 5">NBRC 104113</strain>
    </source>
</reference>
<dbReference type="Proteomes" id="UP000660454">
    <property type="component" value="Unassembled WGS sequence"/>
</dbReference>
<evidence type="ECO:0000259" key="3">
    <source>
        <dbReference type="Pfam" id="PF02517"/>
    </source>
</evidence>
<dbReference type="Pfam" id="PF02517">
    <property type="entry name" value="Rce1-like"/>
    <property type="match status" value="1"/>
</dbReference>
<feature type="compositionally biased region" description="Low complexity" evidence="1">
    <location>
        <begin position="24"/>
        <end position="40"/>
    </location>
</feature>
<keyword evidence="2" id="KW-1133">Transmembrane helix</keyword>
<dbReference type="PANTHER" id="PTHR36435:SF1">
    <property type="entry name" value="CAAX AMINO TERMINAL PROTEASE FAMILY PROTEIN"/>
    <property type="match status" value="1"/>
</dbReference>
<protein>
    <recommendedName>
        <fullName evidence="3">CAAX prenyl protease 2/Lysostaphin resistance protein A-like domain-containing protein</fullName>
    </recommendedName>
</protein>
<evidence type="ECO:0000313" key="4">
    <source>
        <dbReference type="EMBL" id="GIH65634.1"/>
    </source>
</evidence>
<proteinExistence type="predicted"/>
<name>A0ABQ4GW29_9ACTN</name>
<keyword evidence="2" id="KW-0812">Transmembrane</keyword>
<dbReference type="EMBL" id="BOOF01000042">
    <property type="protein sequence ID" value="GIH65634.1"/>
    <property type="molecule type" value="Genomic_DNA"/>
</dbReference>
<dbReference type="PANTHER" id="PTHR36435">
    <property type="entry name" value="SLR1288 PROTEIN"/>
    <property type="match status" value="1"/>
</dbReference>
<feature type="compositionally biased region" description="Pro residues" evidence="1">
    <location>
        <begin position="1"/>
        <end position="11"/>
    </location>
</feature>
<feature type="transmembrane region" description="Helical" evidence="2">
    <location>
        <begin position="156"/>
        <end position="176"/>
    </location>
</feature>
<evidence type="ECO:0000256" key="1">
    <source>
        <dbReference type="SAM" id="MobiDB-lite"/>
    </source>
</evidence>
<accession>A0ABQ4GW29</accession>
<feature type="region of interest" description="Disordered" evidence="1">
    <location>
        <begin position="1"/>
        <end position="62"/>
    </location>
</feature>
<sequence>MNEPQPDPARTPGPDQAAGPNQMPGPYLAPGPYAGGTAWPAGPPQPLPQPPPHPAAQPQWSYPGPYPGPYAQPYAWGPPPRTRWDVPPPPGTRYDRLARTPLHRWWRPILGTAAIIVAFLALSIAVGLVAFVVSLVTGVPMVRTGTRLFADPVLDLGFQLGVIALLLPLVLGAAWLFQRRPPGSLSSVALRLRWRWLGACLLVALVSVVLGQAVEAGTLMSAGVDPGFRWAGWEQFLPAVIVILLLVPFQSAAEEYAYRGWIIQGFGAYLRNPWPAILVGAAAFAASHGYTGWGIAYVFAFGMLMGWLAVRTGGLEAPIALHATNNIVAFGVVAASGDMGSAMEQGEVPWEALIGSAVQFAVFGIGVLIIARKWAIQTLSR</sequence>
<keyword evidence="2" id="KW-0472">Membrane</keyword>
<evidence type="ECO:0000313" key="5">
    <source>
        <dbReference type="Proteomes" id="UP000660454"/>
    </source>
</evidence>
<feature type="transmembrane region" description="Helical" evidence="2">
    <location>
        <begin position="109"/>
        <end position="136"/>
    </location>
</feature>
<dbReference type="InterPro" id="IPR003675">
    <property type="entry name" value="Rce1/LyrA-like_dom"/>
</dbReference>